<evidence type="ECO:0000259" key="11">
    <source>
        <dbReference type="Pfam" id="PF00905"/>
    </source>
</evidence>
<evidence type="ECO:0000256" key="4">
    <source>
        <dbReference type="ARBA" id="ARBA00022692"/>
    </source>
</evidence>
<dbReference type="Gene3D" id="3.90.1310.10">
    <property type="entry name" value="Penicillin-binding protein 2a (Domain 2)"/>
    <property type="match status" value="1"/>
</dbReference>
<keyword evidence="3" id="KW-1003">Cell membrane</keyword>
<dbReference type="GO" id="GO:0009252">
    <property type="term" value="P:peptidoglycan biosynthetic process"/>
    <property type="evidence" value="ECO:0007669"/>
    <property type="project" value="UniProtKB-KW"/>
</dbReference>
<dbReference type="STRING" id="1802555.A2755_02455"/>
<organism evidence="13 14">
    <name type="scientific">Candidatus Wolfebacteria bacterium RIFCSPHIGHO2_01_FULL_48_22</name>
    <dbReference type="NCBI Taxonomy" id="1802555"/>
    <lineage>
        <taxon>Bacteria</taxon>
        <taxon>Candidatus Wolfeibacteriota</taxon>
    </lineage>
</organism>
<dbReference type="InterPro" id="IPR005311">
    <property type="entry name" value="PBP_dimer"/>
</dbReference>
<reference evidence="13 14" key="1">
    <citation type="journal article" date="2016" name="Nat. Commun.">
        <title>Thousands of microbial genomes shed light on interconnected biogeochemical processes in an aquifer system.</title>
        <authorList>
            <person name="Anantharaman K."/>
            <person name="Brown C.T."/>
            <person name="Hug L.A."/>
            <person name="Sharon I."/>
            <person name="Castelle C.J."/>
            <person name="Probst A.J."/>
            <person name="Thomas B.C."/>
            <person name="Singh A."/>
            <person name="Wilkins M.J."/>
            <person name="Karaoz U."/>
            <person name="Brodie E.L."/>
            <person name="Williams K.H."/>
            <person name="Hubbard S.S."/>
            <person name="Banfield J.F."/>
        </authorList>
    </citation>
    <scope>NUCLEOTIDE SEQUENCE [LARGE SCALE GENOMIC DNA]</scope>
</reference>
<proteinExistence type="predicted"/>
<keyword evidence="6" id="KW-0573">Peptidoglycan synthesis</keyword>
<evidence type="ECO:0000256" key="8">
    <source>
        <dbReference type="ARBA" id="ARBA00023136"/>
    </source>
</evidence>
<dbReference type="SUPFAM" id="SSF56601">
    <property type="entry name" value="beta-lactamase/transpeptidase-like"/>
    <property type="match status" value="1"/>
</dbReference>
<feature type="domain" description="Penicillin-binding protein dimerisation" evidence="12">
    <location>
        <begin position="76"/>
        <end position="244"/>
    </location>
</feature>
<accession>A0A1F8DRI9</accession>
<keyword evidence="7 10" id="KW-1133">Transmembrane helix</keyword>
<evidence type="ECO:0000256" key="9">
    <source>
        <dbReference type="ARBA" id="ARBA00023316"/>
    </source>
</evidence>
<comment type="caution">
    <text evidence="13">The sequence shown here is derived from an EMBL/GenBank/DDBJ whole genome shotgun (WGS) entry which is preliminary data.</text>
</comment>
<dbReference type="GO" id="GO:0008658">
    <property type="term" value="F:penicillin binding"/>
    <property type="evidence" value="ECO:0007669"/>
    <property type="project" value="InterPro"/>
</dbReference>
<gene>
    <name evidence="13" type="ORF">A2755_02455</name>
</gene>
<protein>
    <recommendedName>
        <fullName evidence="15">Penicillin-binding protein 2</fullName>
    </recommendedName>
</protein>
<evidence type="ECO:0000256" key="2">
    <source>
        <dbReference type="ARBA" id="ARBA00004236"/>
    </source>
</evidence>
<name>A0A1F8DRI9_9BACT</name>
<dbReference type="AlphaFoldDB" id="A0A1F8DRI9"/>
<comment type="subcellular location">
    <subcellularLocation>
        <location evidence="2">Cell membrane</location>
    </subcellularLocation>
    <subcellularLocation>
        <location evidence="1">Membrane</location>
        <topology evidence="1">Single-pass membrane protein</topology>
    </subcellularLocation>
</comment>
<dbReference type="InterPro" id="IPR036138">
    <property type="entry name" value="PBP_dimer_sf"/>
</dbReference>
<sequence length="629" mass="69318">MGTEDFTLEDAVLDDLHEGYDILERPLSGRLFILFGAITVLVALLFVGRTAYFGLAKNGQFASRAYANAGQEIILRAPRGIIYDRYGIPLVKNEASFNVSLNLSELFKQKEKIGDILSAVRSYVEYDMNAAQEALEHINLETQSYLILARNVPLQSIIELKKAQIPAVIVEDGFSRSYTDAEMFAHVVGYTGLVSADDLQGNANLDLNDEIGKSGIEFMYDKYLRGENGSRIILRDAQNNLLGERVDKTVQSGAKVYTTIDAELQKVLYTSLKNRLTSLDRNAGAGLAINPRTGEVLALVSLPSFDTNKLTGEIFSDPAKPAFNRVLSGVYSPGSIIKPLVAFGALEEGIVDPMTSILSTGYIELPNPYTPSQPSRFVDWKAHGWVNVYSALARSSNVYFYEVGGGFEQQQGLGIERLRAYWGKFLLGEKTGIDLPGEAQGNLPDPESKEKRTGQIWRIGDTYNVSIGQGDLLVSPIELLRYIGGIAAKGKLYEPYVVSKVENGESLYYTKDQRFNTIEQKNPQSIEDVERGMLYGVSEEYGTSHMLAGIPMAIAGKTGSAQIQNNQKTNAFFVGYAPVPNPEIAILVLIEDAKEGSLNAVPVAQEVLSWYYEHRVSERKTDSISQNTE</sequence>
<keyword evidence="8 10" id="KW-0472">Membrane</keyword>
<dbReference type="InterPro" id="IPR001460">
    <property type="entry name" value="PCN-bd_Tpept"/>
</dbReference>
<dbReference type="Proteomes" id="UP000177029">
    <property type="component" value="Unassembled WGS sequence"/>
</dbReference>
<keyword evidence="5" id="KW-0133">Cell shape</keyword>
<evidence type="ECO:0000313" key="14">
    <source>
        <dbReference type="Proteomes" id="UP000177029"/>
    </source>
</evidence>
<dbReference type="EMBL" id="MGIP01000011">
    <property type="protein sequence ID" value="OGM91241.1"/>
    <property type="molecule type" value="Genomic_DNA"/>
</dbReference>
<evidence type="ECO:0000256" key="5">
    <source>
        <dbReference type="ARBA" id="ARBA00022960"/>
    </source>
</evidence>
<dbReference type="GO" id="GO:0071972">
    <property type="term" value="F:peptidoglycan L,D-transpeptidase activity"/>
    <property type="evidence" value="ECO:0007669"/>
    <property type="project" value="TreeGrafter"/>
</dbReference>
<evidence type="ECO:0000256" key="1">
    <source>
        <dbReference type="ARBA" id="ARBA00004167"/>
    </source>
</evidence>
<dbReference type="GO" id="GO:0005886">
    <property type="term" value="C:plasma membrane"/>
    <property type="evidence" value="ECO:0007669"/>
    <property type="project" value="UniProtKB-SubCell"/>
</dbReference>
<dbReference type="InterPro" id="IPR012338">
    <property type="entry name" value="Beta-lactam/transpept-like"/>
</dbReference>
<dbReference type="Gene3D" id="3.40.710.10">
    <property type="entry name" value="DD-peptidase/beta-lactamase superfamily"/>
    <property type="match status" value="1"/>
</dbReference>
<keyword evidence="4 10" id="KW-0812">Transmembrane</keyword>
<evidence type="ECO:0000256" key="7">
    <source>
        <dbReference type="ARBA" id="ARBA00022989"/>
    </source>
</evidence>
<keyword evidence="9" id="KW-0961">Cell wall biogenesis/degradation</keyword>
<feature type="domain" description="Penicillin-binding protein transpeptidase" evidence="11">
    <location>
        <begin position="285"/>
        <end position="608"/>
    </location>
</feature>
<dbReference type="Pfam" id="PF03717">
    <property type="entry name" value="PBP_dimer"/>
    <property type="match status" value="1"/>
</dbReference>
<evidence type="ECO:0000313" key="13">
    <source>
        <dbReference type="EMBL" id="OGM91241.1"/>
    </source>
</evidence>
<evidence type="ECO:0000256" key="6">
    <source>
        <dbReference type="ARBA" id="ARBA00022984"/>
    </source>
</evidence>
<evidence type="ECO:0008006" key="15">
    <source>
        <dbReference type="Google" id="ProtNLM"/>
    </source>
</evidence>
<dbReference type="GO" id="GO:0008360">
    <property type="term" value="P:regulation of cell shape"/>
    <property type="evidence" value="ECO:0007669"/>
    <property type="project" value="UniProtKB-KW"/>
</dbReference>
<dbReference type="SUPFAM" id="SSF56519">
    <property type="entry name" value="Penicillin binding protein dimerisation domain"/>
    <property type="match status" value="1"/>
</dbReference>
<dbReference type="Pfam" id="PF00905">
    <property type="entry name" value="Transpeptidase"/>
    <property type="match status" value="1"/>
</dbReference>
<dbReference type="GO" id="GO:0071555">
    <property type="term" value="P:cell wall organization"/>
    <property type="evidence" value="ECO:0007669"/>
    <property type="project" value="UniProtKB-KW"/>
</dbReference>
<evidence type="ECO:0000256" key="3">
    <source>
        <dbReference type="ARBA" id="ARBA00022475"/>
    </source>
</evidence>
<evidence type="ECO:0000256" key="10">
    <source>
        <dbReference type="SAM" id="Phobius"/>
    </source>
</evidence>
<dbReference type="InterPro" id="IPR050515">
    <property type="entry name" value="Beta-lactam/transpept"/>
</dbReference>
<dbReference type="PANTHER" id="PTHR30627:SF2">
    <property type="entry name" value="PEPTIDOGLYCAN D,D-TRANSPEPTIDASE MRDA"/>
    <property type="match status" value="1"/>
</dbReference>
<dbReference type="PANTHER" id="PTHR30627">
    <property type="entry name" value="PEPTIDOGLYCAN D,D-TRANSPEPTIDASE"/>
    <property type="match status" value="1"/>
</dbReference>
<feature type="transmembrane region" description="Helical" evidence="10">
    <location>
        <begin position="31"/>
        <end position="55"/>
    </location>
</feature>
<evidence type="ECO:0000259" key="12">
    <source>
        <dbReference type="Pfam" id="PF03717"/>
    </source>
</evidence>